<protein>
    <submittedName>
        <fullName evidence="3">Uncharacterized protein</fullName>
    </submittedName>
</protein>
<gene>
    <name evidence="3" type="ORF">J5W02_08375</name>
</gene>
<keyword evidence="2" id="KW-0812">Transmembrane</keyword>
<keyword evidence="2" id="KW-0472">Membrane</keyword>
<dbReference type="EMBL" id="JAGFNZ010000002">
    <property type="protein sequence ID" value="MBW7572830.1"/>
    <property type="molecule type" value="Genomic_DNA"/>
</dbReference>
<evidence type="ECO:0000313" key="4">
    <source>
        <dbReference type="Proteomes" id="UP000719942"/>
    </source>
</evidence>
<accession>A0ABS7DNF2</accession>
<evidence type="ECO:0000313" key="3">
    <source>
        <dbReference type="EMBL" id="MBW7572830.1"/>
    </source>
</evidence>
<evidence type="ECO:0000256" key="1">
    <source>
        <dbReference type="SAM" id="MobiDB-lite"/>
    </source>
</evidence>
<dbReference type="RefSeq" id="WP_219965311.1">
    <property type="nucleotide sequence ID" value="NZ_JAGFNZ010000002.1"/>
</dbReference>
<organism evidence="3 4">
    <name type="scientific">Caproiciproducens faecalis</name>
    <dbReference type="NCBI Taxonomy" id="2820301"/>
    <lineage>
        <taxon>Bacteria</taxon>
        <taxon>Bacillati</taxon>
        <taxon>Bacillota</taxon>
        <taxon>Clostridia</taxon>
        <taxon>Eubacteriales</taxon>
        <taxon>Acutalibacteraceae</taxon>
        <taxon>Caproiciproducens</taxon>
    </lineage>
</organism>
<evidence type="ECO:0000256" key="2">
    <source>
        <dbReference type="SAM" id="Phobius"/>
    </source>
</evidence>
<name>A0ABS7DNF2_9FIRM</name>
<keyword evidence="4" id="KW-1185">Reference proteome</keyword>
<dbReference type="Proteomes" id="UP000719942">
    <property type="component" value="Unassembled WGS sequence"/>
</dbReference>
<proteinExistence type="predicted"/>
<feature type="transmembrane region" description="Helical" evidence="2">
    <location>
        <begin position="104"/>
        <end position="128"/>
    </location>
</feature>
<reference evidence="3 4" key="1">
    <citation type="submission" date="2021-03" db="EMBL/GenBank/DDBJ databases">
        <title>Caproiciproducens sp. nov. isolated from feces of cow.</title>
        <authorList>
            <person name="Choi J.-Y."/>
        </authorList>
    </citation>
    <scope>NUCLEOTIDE SEQUENCE [LARGE SCALE GENOMIC DNA]</scope>
    <source>
        <strain evidence="3 4">AGMB10547</strain>
    </source>
</reference>
<feature type="compositionally biased region" description="Basic and acidic residues" evidence="1">
    <location>
        <begin position="57"/>
        <end position="72"/>
    </location>
</feature>
<feature type="region of interest" description="Disordered" evidence="1">
    <location>
        <begin position="57"/>
        <end position="77"/>
    </location>
</feature>
<feature type="transmembrane region" description="Helical" evidence="2">
    <location>
        <begin position="12"/>
        <end position="34"/>
    </location>
</feature>
<sequence>MKSNRQASWNKTIFPYSLEAAFFITFTGVSIGFFPFPVCPSGNSAASGISVAERRASRGIHRGRDPSCDRKPKIPPQKTGRMIDCHKAAKKEGKIMENFMLLPMLSIIESLLKIFVYMTIIFVGFKMVQALNNYNNRK</sequence>
<comment type="caution">
    <text evidence="3">The sequence shown here is derived from an EMBL/GenBank/DDBJ whole genome shotgun (WGS) entry which is preliminary data.</text>
</comment>
<keyword evidence="2" id="KW-1133">Transmembrane helix</keyword>